<evidence type="ECO:0000256" key="1">
    <source>
        <dbReference type="SAM" id="MobiDB-lite"/>
    </source>
</evidence>
<dbReference type="STRING" id="266117.Rxyl_1805"/>
<evidence type="ECO:0000256" key="2">
    <source>
        <dbReference type="SAM" id="Phobius"/>
    </source>
</evidence>
<feature type="transmembrane region" description="Helical" evidence="2">
    <location>
        <begin position="146"/>
        <end position="168"/>
    </location>
</feature>
<dbReference type="HOGENOM" id="CLU_015767_4_1_11"/>
<feature type="transmembrane region" description="Helical" evidence="2">
    <location>
        <begin position="180"/>
        <end position="200"/>
    </location>
</feature>
<dbReference type="SMART" id="SM00471">
    <property type="entry name" value="HDc"/>
    <property type="match status" value="1"/>
</dbReference>
<organism evidence="4 5">
    <name type="scientific">Rubrobacter xylanophilus (strain DSM 9941 / JCM 11954 / NBRC 16129 / PRD-1)</name>
    <dbReference type="NCBI Taxonomy" id="266117"/>
    <lineage>
        <taxon>Bacteria</taxon>
        <taxon>Bacillati</taxon>
        <taxon>Actinomycetota</taxon>
        <taxon>Rubrobacteria</taxon>
        <taxon>Rubrobacterales</taxon>
        <taxon>Rubrobacteraceae</taxon>
        <taxon>Rubrobacter</taxon>
    </lineage>
</organism>
<feature type="transmembrane region" description="Helical" evidence="2">
    <location>
        <begin position="112"/>
        <end position="134"/>
    </location>
</feature>
<keyword evidence="5" id="KW-1185">Reference proteome</keyword>
<dbReference type="EMBL" id="CP000386">
    <property type="protein sequence ID" value="ABG04764.1"/>
    <property type="molecule type" value="Genomic_DNA"/>
</dbReference>
<proteinExistence type="predicted"/>
<feature type="transmembrane region" description="Helical" evidence="2">
    <location>
        <begin position="206"/>
        <end position="227"/>
    </location>
</feature>
<feature type="domain" description="HD" evidence="3">
    <location>
        <begin position="293"/>
        <end position="435"/>
    </location>
</feature>
<reference evidence="4 5" key="1">
    <citation type="submission" date="2006-06" db="EMBL/GenBank/DDBJ databases">
        <title>Complete sequence of Rubrobacter xylanophilus DSM 9941.</title>
        <authorList>
            <consortium name="US DOE Joint Genome Institute"/>
            <person name="Copeland A."/>
            <person name="Lucas S."/>
            <person name="Lapidus A."/>
            <person name="Barry K."/>
            <person name="Detter J.C."/>
            <person name="Glavina del Rio T."/>
            <person name="Hammon N."/>
            <person name="Israni S."/>
            <person name="Dalin E."/>
            <person name="Tice H."/>
            <person name="Pitluck S."/>
            <person name="Munk A.C."/>
            <person name="Brettin T."/>
            <person name="Bruce D."/>
            <person name="Han C."/>
            <person name="Tapia R."/>
            <person name="Gilna P."/>
            <person name="Schmutz J."/>
            <person name="Larimer F."/>
            <person name="Land M."/>
            <person name="Hauser L."/>
            <person name="Kyrpides N."/>
            <person name="Lykidis A."/>
            <person name="da Costa M.S."/>
            <person name="Rainey F.A."/>
            <person name="Empadinhas N."/>
            <person name="Jolivet E."/>
            <person name="Battista J.R."/>
            <person name="Richardson P."/>
        </authorList>
    </citation>
    <scope>NUCLEOTIDE SEQUENCE [LARGE SCALE GENOMIC DNA]</scope>
    <source>
        <strain evidence="5">DSM 9941 / JCM 11954 / NBRC 16129 / PRD-1</strain>
    </source>
</reference>
<keyword evidence="4" id="KW-0378">Hydrolase</keyword>
<dbReference type="eggNOG" id="COG1480">
    <property type="taxonomic scope" value="Bacteria"/>
</dbReference>
<feature type="region of interest" description="Disordered" evidence="1">
    <location>
        <begin position="492"/>
        <end position="524"/>
    </location>
</feature>
<feature type="transmembrane region" description="Helical" evidence="2">
    <location>
        <begin position="79"/>
        <end position="100"/>
    </location>
</feature>
<evidence type="ECO:0000313" key="4">
    <source>
        <dbReference type="EMBL" id="ABG04764.1"/>
    </source>
</evidence>
<keyword evidence="2" id="KW-0812">Transmembrane</keyword>
<keyword evidence="2" id="KW-0472">Membrane</keyword>
<accession>Q1AV14</accession>
<sequence>MPGLHRTPARFGRLGGWVEGLPEVRLYAALALTSWVSLTLLVGLGSGAPVERAIVQGFVEQEALSDLGSPNLPHQTSPWTALLGVALVVAVEMGMAWYFLRRFGARIFKDNAATRLVLTASLMILFTALARLFLELGLDPYLTPLAGLSIIGTMLLGPRLTFLMAVMASVNVGIMGGNDFLLSSALLLVSGFAVYAVVRVGSRQQLLGAGLVVAGAMAAVAFAVGLIGGASFPAALWLGALGFGNGLLSLGLALVLLPLLEDAFNVLTPMKLLEISDPGTPLMMRLLERAPGTFTHSILVGVLAENAAERIGANAMLARGGGYYHDIGKMEHPAYFIENQIARANPHANLSPALSARIIKRHVEDGLKIGRAWGLPQEILDIIAQHHGTTRIEYFYRKALEESAEVGEADFRYNTGLPRSKEAGIVMLADSVEATVKALSKPTPERVEDVVRETIKRKLDDGQLDACELTVREIHQVGDAIREALTGFLGPRIQYPDGSRDPNGARPKGGQTAKPATRTSGEPG</sequence>
<dbReference type="SUPFAM" id="SSF109604">
    <property type="entry name" value="HD-domain/PDEase-like"/>
    <property type="match status" value="1"/>
</dbReference>
<dbReference type="NCBIfam" id="TIGR00277">
    <property type="entry name" value="HDIG"/>
    <property type="match status" value="1"/>
</dbReference>
<dbReference type="AlphaFoldDB" id="Q1AV14"/>
<dbReference type="InterPro" id="IPR011621">
    <property type="entry name" value="Metal-dep_PHydrolase_7TM_intra"/>
</dbReference>
<dbReference type="InterPro" id="IPR003607">
    <property type="entry name" value="HD/PDEase_dom"/>
</dbReference>
<dbReference type="PROSITE" id="PS51831">
    <property type="entry name" value="HD"/>
    <property type="match status" value="1"/>
</dbReference>
<dbReference type="Pfam" id="PF07698">
    <property type="entry name" value="7TM-7TMR_HD"/>
    <property type="match status" value="1"/>
</dbReference>
<dbReference type="InterPro" id="IPR006675">
    <property type="entry name" value="HDIG_dom"/>
</dbReference>
<dbReference type="Gene3D" id="1.10.3210.10">
    <property type="entry name" value="Hypothetical protein af1432"/>
    <property type="match status" value="1"/>
</dbReference>
<keyword evidence="2" id="KW-1133">Transmembrane helix</keyword>
<name>Q1AV14_RUBXD</name>
<dbReference type="PANTHER" id="PTHR36442">
    <property type="entry name" value="CYCLIC-DI-AMP PHOSPHODIESTERASE PGPH"/>
    <property type="match status" value="1"/>
</dbReference>
<dbReference type="InterPro" id="IPR052722">
    <property type="entry name" value="PgpH_phosphodiesterase"/>
</dbReference>
<dbReference type="PANTHER" id="PTHR36442:SF1">
    <property type="entry name" value="CYCLIC-DI-AMP PHOSPHODIESTERASE PGPH"/>
    <property type="match status" value="1"/>
</dbReference>
<dbReference type="CDD" id="cd00077">
    <property type="entry name" value="HDc"/>
    <property type="match status" value="1"/>
</dbReference>
<evidence type="ECO:0000259" key="3">
    <source>
        <dbReference type="PROSITE" id="PS51831"/>
    </source>
</evidence>
<dbReference type="Proteomes" id="UP000006637">
    <property type="component" value="Chromosome"/>
</dbReference>
<evidence type="ECO:0000313" key="5">
    <source>
        <dbReference type="Proteomes" id="UP000006637"/>
    </source>
</evidence>
<feature type="transmembrane region" description="Helical" evidence="2">
    <location>
        <begin position="26"/>
        <end position="48"/>
    </location>
</feature>
<dbReference type="Pfam" id="PF01966">
    <property type="entry name" value="HD"/>
    <property type="match status" value="1"/>
</dbReference>
<dbReference type="GO" id="GO:0016787">
    <property type="term" value="F:hydrolase activity"/>
    <property type="evidence" value="ECO:0007669"/>
    <property type="project" value="UniProtKB-KW"/>
</dbReference>
<dbReference type="KEGG" id="rxy:Rxyl_1805"/>
<gene>
    <name evidence="4" type="ordered locus">Rxyl_1805</name>
</gene>
<protein>
    <submittedName>
        <fullName evidence="4">Metal dependent phosphohydrolase</fullName>
    </submittedName>
</protein>
<feature type="transmembrane region" description="Helical" evidence="2">
    <location>
        <begin position="234"/>
        <end position="260"/>
    </location>
</feature>
<dbReference type="InterPro" id="IPR006674">
    <property type="entry name" value="HD_domain"/>
</dbReference>